<name>A0AAU9IFW8_9CILI</name>
<feature type="domain" description="C2 NT-type" evidence="2">
    <location>
        <begin position="5"/>
        <end position="141"/>
    </location>
</feature>
<sequence length="836" mass="97291">MSKLIKRIGTKKQVFSYDITVHYIQMALSRPVRINVVWKRKKKRIETKNKNALSPSTGSVEINETLTMINTLYQEKSGEFLRKKALLTIQAIVDGQGMKKVGTLSLNISEYYNSSLEQKIFAVEKCTDKNAKICISIHAQPLGDLAIADNMSEASGVTGFSMGTEGDFDGPLFDQDIGDLEEEAHAPKIIPTSIAKQSINRPILKLPEIGPVNPLKITQALSPKPPPDSETPELKAKLEVLEKEKAQLKAEKDQLKVDLGVQYEKAKKERQQYIDYTKKLDTDLDALSKKNEALRERNARRNEKIKILKQTKDNLLNDLQEAEKSLADGLADKEALKNENNDLRDELRVAKDNLIKLEKQNESLKQDFTNLENSYRNLQDINAQMKMDLESIRQEFAASRETLTARGMENDAVFNDYKKKTEVIINDYKRELKNLEHEREEALSKQTELTLELQKTKAELTAFEEKFRDQSIKLERELNQLRESNTELNQRAEEEIQSRKQLKDKMAADKAEFDGKLAKMTQNYQETKAKKEQLEQSILEYERQLHRRQTEQEGDTVNIQKFQDKIESLEKNAARLKQEIKEKDKEIEEIYRLKEALDEENTMLSEQLKKATTTEFSDPANIILQEQIQNLESKLKMTDHAYKEERNSLYERIEILEKQIEILEGKNEENSAFYEDHLHKLTVDNQLMLRELEETRKEKSFTAKTNAEMIASMQEEHYKQNLHMLEVEVTDLKTKLSQSLADYKTMEKKYVDSKLSWANVDLERETLIQKYKDAQEQLRDYSSQCTVMEVELYKINERFGQTLNNYNELEMENHNLRQKLEEYEKPNAGKKKKKLF</sequence>
<dbReference type="Proteomes" id="UP001162131">
    <property type="component" value="Unassembled WGS sequence"/>
</dbReference>
<feature type="coiled-coil region" evidence="1">
    <location>
        <begin position="764"/>
        <end position="826"/>
    </location>
</feature>
<dbReference type="EMBL" id="CAJZBQ010000010">
    <property type="protein sequence ID" value="CAG9313336.1"/>
    <property type="molecule type" value="Genomic_DNA"/>
</dbReference>
<proteinExistence type="predicted"/>
<evidence type="ECO:0000313" key="4">
    <source>
        <dbReference type="Proteomes" id="UP001162131"/>
    </source>
</evidence>
<dbReference type="PROSITE" id="PS51840">
    <property type="entry name" value="C2_NT"/>
    <property type="match status" value="1"/>
</dbReference>
<reference evidence="3" key="1">
    <citation type="submission" date="2021-09" db="EMBL/GenBank/DDBJ databases">
        <authorList>
            <consortium name="AG Swart"/>
            <person name="Singh M."/>
            <person name="Singh A."/>
            <person name="Seah K."/>
            <person name="Emmerich C."/>
        </authorList>
    </citation>
    <scope>NUCLEOTIDE SEQUENCE</scope>
    <source>
        <strain evidence="3">ATCC30299</strain>
    </source>
</reference>
<dbReference type="AlphaFoldDB" id="A0AAU9IFW8"/>
<protein>
    <recommendedName>
        <fullName evidence="2">C2 NT-type domain-containing protein</fullName>
    </recommendedName>
</protein>
<evidence type="ECO:0000313" key="3">
    <source>
        <dbReference type="EMBL" id="CAG9313336.1"/>
    </source>
</evidence>
<evidence type="ECO:0000259" key="2">
    <source>
        <dbReference type="PROSITE" id="PS51840"/>
    </source>
</evidence>
<accession>A0AAU9IFW8</accession>
<comment type="caution">
    <text evidence="3">The sequence shown here is derived from an EMBL/GenBank/DDBJ whole genome shotgun (WGS) entry which is preliminary data.</text>
</comment>
<dbReference type="Pfam" id="PF10358">
    <property type="entry name" value="NT-C2"/>
    <property type="match status" value="1"/>
</dbReference>
<evidence type="ECO:0000256" key="1">
    <source>
        <dbReference type="SAM" id="Coils"/>
    </source>
</evidence>
<dbReference type="InterPro" id="IPR019448">
    <property type="entry name" value="NT-C2"/>
</dbReference>
<keyword evidence="1" id="KW-0175">Coiled coil</keyword>
<feature type="coiled-coil region" evidence="1">
    <location>
        <begin position="231"/>
        <end position="698"/>
    </location>
</feature>
<organism evidence="3 4">
    <name type="scientific">Blepharisma stoltei</name>
    <dbReference type="NCBI Taxonomy" id="1481888"/>
    <lineage>
        <taxon>Eukaryota</taxon>
        <taxon>Sar</taxon>
        <taxon>Alveolata</taxon>
        <taxon>Ciliophora</taxon>
        <taxon>Postciliodesmatophora</taxon>
        <taxon>Heterotrichea</taxon>
        <taxon>Heterotrichida</taxon>
        <taxon>Blepharismidae</taxon>
        <taxon>Blepharisma</taxon>
    </lineage>
</organism>
<keyword evidence="4" id="KW-1185">Reference proteome</keyword>
<gene>
    <name evidence="3" type="ORF">BSTOLATCC_MIC8609</name>
</gene>